<dbReference type="InterPro" id="IPR051675">
    <property type="entry name" value="Endo/Exo/Phosphatase_dom_1"/>
</dbReference>
<proteinExistence type="predicted"/>
<dbReference type="EMBL" id="LT575490">
    <property type="protein sequence ID" value="SAY41791.1"/>
    <property type="molecule type" value="Genomic_DNA"/>
</dbReference>
<feature type="signal peptide" evidence="1">
    <location>
        <begin position="1"/>
        <end position="34"/>
    </location>
</feature>
<protein>
    <submittedName>
        <fullName evidence="2">ComE operon protein 1</fullName>
    </submittedName>
</protein>
<dbReference type="InterPro" id="IPR010994">
    <property type="entry name" value="RuvA_2-like"/>
</dbReference>
<dbReference type="InterPro" id="IPR004509">
    <property type="entry name" value="Competence_ComEA_HhH"/>
</dbReference>
<accession>A0A1C3H9S5</accession>
<feature type="chain" id="PRO_5008674975" evidence="1">
    <location>
        <begin position="35"/>
        <end position="127"/>
    </location>
</feature>
<organism evidence="2">
    <name type="scientific">Serratia marcescens</name>
    <dbReference type="NCBI Taxonomy" id="615"/>
    <lineage>
        <taxon>Bacteria</taxon>
        <taxon>Pseudomonadati</taxon>
        <taxon>Pseudomonadota</taxon>
        <taxon>Gammaproteobacteria</taxon>
        <taxon>Enterobacterales</taxon>
        <taxon>Yersiniaceae</taxon>
        <taxon>Serratia</taxon>
    </lineage>
</organism>
<evidence type="ECO:0000313" key="2">
    <source>
        <dbReference type="EMBL" id="SAY41791.1"/>
    </source>
</evidence>
<name>A0A1C3H9S5_SERMA</name>
<dbReference type="GO" id="GO:0015627">
    <property type="term" value="C:type II protein secretion system complex"/>
    <property type="evidence" value="ECO:0007669"/>
    <property type="project" value="TreeGrafter"/>
</dbReference>
<dbReference type="Gene3D" id="1.10.150.280">
    <property type="entry name" value="AF1531-like domain"/>
    <property type="match status" value="1"/>
</dbReference>
<dbReference type="PANTHER" id="PTHR21180">
    <property type="entry name" value="ENDONUCLEASE/EXONUCLEASE/PHOSPHATASE FAMILY DOMAIN-CONTAINING PROTEIN 1"/>
    <property type="match status" value="1"/>
</dbReference>
<keyword evidence="1" id="KW-0732">Signal</keyword>
<reference evidence="2" key="1">
    <citation type="submission" date="2016-05" db="EMBL/GenBank/DDBJ databases">
        <authorList>
            <person name="Cock P.J.A."/>
            <person name="Cock P.J.A."/>
        </authorList>
    </citation>
    <scope>NUCLEOTIDE SEQUENCE</scope>
    <source>
        <strain evidence="2">PWN146_assembly</strain>
    </source>
</reference>
<dbReference type="Pfam" id="PF12836">
    <property type="entry name" value="HHH_3"/>
    <property type="match status" value="1"/>
</dbReference>
<dbReference type="SUPFAM" id="SSF47781">
    <property type="entry name" value="RuvA domain 2-like"/>
    <property type="match status" value="1"/>
</dbReference>
<evidence type="ECO:0000256" key="1">
    <source>
        <dbReference type="SAM" id="SignalP"/>
    </source>
</evidence>
<dbReference type="PANTHER" id="PTHR21180:SF32">
    <property type="entry name" value="ENDONUCLEASE_EXONUCLEASE_PHOSPHATASE FAMILY DOMAIN-CONTAINING PROTEIN 1"/>
    <property type="match status" value="1"/>
</dbReference>
<gene>
    <name evidence="2" type="primary">comEA</name>
    <name evidence="2" type="ORF">PWN146_00455</name>
</gene>
<sequence>MQHTEKKSALSGYPHHIKAALTALLLCLAGPAAAVDKADAPAPMLSAPASNGGQSVMTKTAEEAAVSINQATAEQLAAALSGVGLKKAEGIVRYREQNGPFTQVEQLQEVPGIGPALFEKNRTRLKM</sequence>
<dbReference type="GO" id="GO:0015628">
    <property type="term" value="P:protein secretion by the type II secretion system"/>
    <property type="evidence" value="ECO:0007669"/>
    <property type="project" value="TreeGrafter"/>
</dbReference>
<dbReference type="AlphaFoldDB" id="A0A1C3H9S5"/>
<dbReference type="NCBIfam" id="TIGR00426">
    <property type="entry name" value="competence protein ComEA helix-hairpin-helix repeat region"/>
    <property type="match status" value="1"/>
</dbReference>